<dbReference type="STRING" id="50990.A0A4Y7Q0J8"/>
<evidence type="ECO:0000313" key="2">
    <source>
        <dbReference type="EMBL" id="TDL20758.1"/>
    </source>
</evidence>
<name>A0A4Y7Q0J8_9AGAM</name>
<feature type="signal peptide" evidence="1">
    <location>
        <begin position="1"/>
        <end position="22"/>
    </location>
</feature>
<protein>
    <submittedName>
        <fullName evidence="2">Uncharacterized protein</fullName>
    </submittedName>
</protein>
<keyword evidence="3" id="KW-1185">Reference proteome</keyword>
<evidence type="ECO:0000313" key="3">
    <source>
        <dbReference type="Proteomes" id="UP000294933"/>
    </source>
</evidence>
<keyword evidence="1" id="KW-0732">Signal</keyword>
<dbReference type="Gene3D" id="1.20.1280.50">
    <property type="match status" value="1"/>
</dbReference>
<sequence>MSAKDLPSELLILIFLECLPSAEFPRPKNREAPVSLTQVCRHWRTVSITFPQLWSAIALGWNSEERDLKALGFWLERSGCLPLSFGITHGIDYACSPRVVEKIRSESSRWKTIHLTASEGCVCSTAFGAAFVIPGNLLMLEDYRIINTPRRRPFDSYERFILLYAPRLSTLHVGGHSLIRIYYPRYTTHHAMRELRLHKIASSDNCLATLRQCPSLQILEFSLPEYIGSIPEDNDMHTVPLLHTLLMTGSCKHAHYVLGHVCLPALLRLSVVPHVKDMAHESSVWSELTQLLRRSGSKLEELRLSCDTENPADVVSVLKSADSLKVFAIGSSVILTHLNKLLPPHGAGRMLCQKLRQFEFHGPLRPCEIEEIAEVFVGRWRYSQTTSPSIAPFKIIIRYAGYIPLSQFFRCEGVQQCIDEGMEIEGMNSGKYWWTSEV</sequence>
<gene>
    <name evidence="2" type="ORF">BD410DRAFT_355672</name>
</gene>
<dbReference type="Proteomes" id="UP000294933">
    <property type="component" value="Unassembled WGS sequence"/>
</dbReference>
<dbReference type="VEuPathDB" id="FungiDB:BD410DRAFT_355672"/>
<dbReference type="AlphaFoldDB" id="A0A4Y7Q0J8"/>
<reference evidence="2 3" key="1">
    <citation type="submission" date="2018-06" db="EMBL/GenBank/DDBJ databases">
        <title>A transcriptomic atlas of mushroom development highlights an independent origin of complex multicellularity.</title>
        <authorList>
            <consortium name="DOE Joint Genome Institute"/>
            <person name="Krizsan K."/>
            <person name="Almasi E."/>
            <person name="Merenyi Z."/>
            <person name="Sahu N."/>
            <person name="Viragh M."/>
            <person name="Koszo T."/>
            <person name="Mondo S."/>
            <person name="Kiss B."/>
            <person name="Balint B."/>
            <person name="Kues U."/>
            <person name="Barry K."/>
            <person name="Hegedus J.C."/>
            <person name="Henrissat B."/>
            <person name="Johnson J."/>
            <person name="Lipzen A."/>
            <person name="Ohm R."/>
            <person name="Nagy I."/>
            <person name="Pangilinan J."/>
            <person name="Yan J."/>
            <person name="Xiong Y."/>
            <person name="Grigoriev I.V."/>
            <person name="Hibbett D.S."/>
            <person name="Nagy L.G."/>
        </authorList>
    </citation>
    <scope>NUCLEOTIDE SEQUENCE [LARGE SCALE GENOMIC DNA]</scope>
    <source>
        <strain evidence="2 3">SZMC22713</strain>
    </source>
</reference>
<feature type="chain" id="PRO_5021216424" evidence="1">
    <location>
        <begin position="23"/>
        <end position="438"/>
    </location>
</feature>
<accession>A0A4Y7Q0J8</accession>
<proteinExistence type="predicted"/>
<dbReference type="EMBL" id="ML170185">
    <property type="protein sequence ID" value="TDL20758.1"/>
    <property type="molecule type" value="Genomic_DNA"/>
</dbReference>
<organism evidence="2 3">
    <name type="scientific">Rickenella mellea</name>
    <dbReference type="NCBI Taxonomy" id="50990"/>
    <lineage>
        <taxon>Eukaryota</taxon>
        <taxon>Fungi</taxon>
        <taxon>Dikarya</taxon>
        <taxon>Basidiomycota</taxon>
        <taxon>Agaricomycotina</taxon>
        <taxon>Agaricomycetes</taxon>
        <taxon>Hymenochaetales</taxon>
        <taxon>Rickenellaceae</taxon>
        <taxon>Rickenella</taxon>
    </lineage>
</organism>
<dbReference type="OrthoDB" id="2269034at2759"/>
<evidence type="ECO:0000256" key="1">
    <source>
        <dbReference type="SAM" id="SignalP"/>
    </source>
</evidence>